<dbReference type="RefSeq" id="WP_190579030.1">
    <property type="nucleotide sequence ID" value="NZ_CAWPQU010000018.1"/>
</dbReference>
<protein>
    <recommendedName>
        <fullName evidence="3">Apea-like HEPN domain-containing protein</fullName>
    </recommendedName>
</protein>
<dbReference type="EMBL" id="JACJQY010000025">
    <property type="protein sequence ID" value="MBD2318205.1"/>
    <property type="molecule type" value="Genomic_DNA"/>
</dbReference>
<proteinExistence type="predicted"/>
<organism evidence="1 2">
    <name type="scientific">Phormidium tenue FACHB-1050</name>
    <dbReference type="NCBI Taxonomy" id="2692857"/>
    <lineage>
        <taxon>Bacteria</taxon>
        <taxon>Bacillati</taxon>
        <taxon>Cyanobacteriota</taxon>
        <taxon>Cyanophyceae</taxon>
        <taxon>Oscillatoriophycideae</taxon>
        <taxon>Oscillatoriales</taxon>
        <taxon>Oscillatoriaceae</taxon>
        <taxon>Phormidium</taxon>
    </lineage>
</organism>
<evidence type="ECO:0008006" key="3">
    <source>
        <dbReference type="Google" id="ProtNLM"/>
    </source>
</evidence>
<evidence type="ECO:0000313" key="1">
    <source>
        <dbReference type="EMBL" id="MBD2318205.1"/>
    </source>
</evidence>
<sequence length="211" mass="23963">MRTPKHEVLFAIASNALLDGYLRESIASFAASLERFYEFAIRVICRSKSISQQDVDKCWTAVSKQSERQLGAFAMLWFVEMGDPPVLLPNKMVELRNQVIHQGKVPTYQQCIQFGQTVVNVISPIECKMLDKFADSHKDECFALSNSVRETYEQRLTILSIFSPLDAVIKENMSLEICLERLSLQRKHQGVPSIGSELIRATTVHPVQKET</sequence>
<accession>A0ABR8CD21</accession>
<name>A0ABR8CD21_9CYAN</name>
<evidence type="ECO:0000313" key="2">
    <source>
        <dbReference type="Proteomes" id="UP000618445"/>
    </source>
</evidence>
<dbReference type="Proteomes" id="UP000618445">
    <property type="component" value="Unassembled WGS sequence"/>
</dbReference>
<reference evidence="1 2" key="1">
    <citation type="journal article" date="2020" name="ISME J.">
        <title>Comparative genomics reveals insights into cyanobacterial evolution and habitat adaptation.</title>
        <authorList>
            <person name="Chen M.Y."/>
            <person name="Teng W.K."/>
            <person name="Zhao L."/>
            <person name="Hu C.X."/>
            <person name="Zhou Y.K."/>
            <person name="Han B.P."/>
            <person name="Song L.R."/>
            <person name="Shu W.S."/>
        </authorList>
    </citation>
    <scope>NUCLEOTIDE SEQUENCE [LARGE SCALE GENOMIC DNA]</scope>
    <source>
        <strain evidence="1 2">FACHB-1050</strain>
    </source>
</reference>
<keyword evidence="2" id="KW-1185">Reference proteome</keyword>
<comment type="caution">
    <text evidence="1">The sequence shown here is derived from an EMBL/GenBank/DDBJ whole genome shotgun (WGS) entry which is preliminary data.</text>
</comment>
<gene>
    <name evidence="1" type="ORF">H6G05_15300</name>
</gene>